<dbReference type="InterPro" id="IPR001173">
    <property type="entry name" value="Glyco_trans_2-like"/>
</dbReference>
<dbReference type="EMBL" id="CP004372">
    <property type="protein sequence ID" value="AHM03744.1"/>
    <property type="molecule type" value="Genomic_DNA"/>
</dbReference>
<keyword evidence="3" id="KW-1185">Reference proteome</keyword>
<name>W8RRD4_9RHOB</name>
<proteinExistence type="predicted"/>
<dbReference type="CDD" id="cd00761">
    <property type="entry name" value="Glyco_tranf_GTA_type"/>
    <property type="match status" value="1"/>
</dbReference>
<keyword evidence="2" id="KW-0808">Transferase</keyword>
<dbReference type="Proteomes" id="UP000019593">
    <property type="component" value="Chromosome"/>
</dbReference>
<dbReference type="Gene3D" id="3.90.550.10">
    <property type="entry name" value="Spore Coat Polysaccharide Biosynthesis Protein SpsA, Chain A"/>
    <property type="match status" value="1"/>
</dbReference>
<sequence length="271" mass="29788">MSAPVTCVITCYNDAETLEATVGSVLRQSLPVSEIILADDGSTDGTRDLIAALARDSDTITPVLRDRNLGVAANRDLAIRAAAQPFVTHLDGDDLFARDKIATEWRALNGRHDAVAYSLVARVWPGKFWRTRVLDPAETVGDATTAFDRLVARAGAIPRDMLLSKALFEEAGGFTHGMPLYEDWEFKMRLAQTGADWVHSGGLGTIYMQHDKGLSSADRARHAEWKEKARRTVGCHDTVPHRVASRAGRARRSVMGLVRLLRHHQGIRVAL</sequence>
<dbReference type="GO" id="GO:0016740">
    <property type="term" value="F:transferase activity"/>
    <property type="evidence" value="ECO:0007669"/>
    <property type="project" value="UniProtKB-KW"/>
</dbReference>
<reference evidence="2 3" key="1">
    <citation type="submission" date="2013-03" db="EMBL/GenBank/DDBJ databases">
        <authorList>
            <person name="Fiebig A."/>
            <person name="Goeker M."/>
            <person name="Klenk H.-P.P."/>
        </authorList>
    </citation>
    <scope>NUCLEOTIDE SEQUENCE [LARGE SCALE GENOMIC DNA]</scope>
    <source>
        <strain evidence="3">DSM 19469</strain>
    </source>
</reference>
<protein>
    <submittedName>
        <fullName evidence="2">Glycosyltransferase</fullName>
    </submittedName>
</protein>
<dbReference type="HOGENOM" id="CLU_025996_0_7_5"/>
<dbReference type="AlphaFoldDB" id="W8RRD4"/>
<dbReference type="eggNOG" id="COG1216">
    <property type="taxonomic scope" value="Bacteria"/>
</dbReference>
<dbReference type="Pfam" id="PF00535">
    <property type="entry name" value="Glycos_transf_2"/>
    <property type="match status" value="1"/>
</dbReference>
<dbReference type="RefSeq" id="WP_025311592.1">
    <property type="nucleotide sequence ID" value="NZ_CP004372.1"/>
</dbReference>
<accession>W8RRD4</accession>
<dbReference type="SUPFAM" id="SSF53448">
    <property type="entry name" value="Nucleotide-diphospho-sugar transferases"/>
    <property type="match status" value="1"/>
</dbReference>
<feature type="domain" description="Glycosyltransferase 2-like" evidence="1">
    <location>
        <begin position="7"/>
        <end position="132"/>
    </location>
</feature>
<dbReference type="InterPro" id="IPR029044">
    <property type="entry name" value="Nucleotide-diphossugar_trans"/>
</dbReference>
<organism evidence="2 3">
    <name type="scientific">Roseicyclus elongatus DSM 19469</name>
    <dbReference type="NCBI Taxonomy" id="1294273"/>
    <lineage>
        <taxon>Bacteria</taxon>
        <taxon>Pseudomonadati</taxon>
        <taxon>Pseudomonadota</taxon>
        <taxon>Alphaproteobacteria</taxon>
        <taxon>Rhodobacterales</taxon>
        <taxon>Roseobacteraceae</taxon>
        <taxon>Roseicyclus</taxon>
    </lineage>
</organism>
<dbReference type="STRING" id="1294273.roselon_01356"/>
<evidence type="ECO:0000313" key="3">
    <source>
        <dbReference type="Proteomes" id="UP000019593"/>
    </source>
</evidence>
<dbReference type="KEGG" id="red:roselon_01356"/>
<gene>
    <name evidence="2" type="ORF">roselon_01356</name>
</gene>
<evidence type="ECO:0000259" key="1">
    <source>
        <dbReference type="Pfam" id="PF00535"/>
    </source>
</evidence>
<dbReference type="PANTHER" id="PTHR43685">
    <property type="entry name" value="GLYCOSYLTRANSFERASE"/>
    <property type="match status" value="1"/>
</dbReference>
<dbReference type="InterPro" id="IPR050834">
    <property type="entry name" value="Glycosyltransf_2"/>
</dbReference>
<dbReference type="PANTHER" id="PTHR43685:SF2">
    <property type="entry name" value="GLYCOSYLTRANSFERASE 2-LIKE DOMAIN-CONTAINING PROTEIN"/>
    <property type="match status" value="1"/>
</dbReference>
<evidence type="ECO:0000313" key="2">
    <source>
        <dbReference type="EMBL" id="AHM03744.1"/>
    </source>
</evidence>